<dbReference type="Pfam" id="PF04542">
    <property type="entry name" value="Sigma70_r2"/>
    <property type="match status" value="1"/>
</dbReference>
<keyword evidence="9" id="KW-1185">Reference proteome</keyword>
<protein>
    <submittedName>
        <fullName evidence="8">Sigma-70 family RNA polymerase sigma factor</fullName>
    </submittedName>
</protein>
<evidence type="ECO:0000259" key="5">
    <source>
        <dbReference type="Pfam" id="PF04542"/>
    </source>
</evidence>
<dbReference type="InterPro" id="IPR007627">
    <property type="entry name" value="RNA_pol_sigma70_r2"/>
</dbReference>
<dbReference type="InterPro" id="IPR036388">
    <property type="entry name" value="WH-like_DNA-bd_sf"/>
</dbReference>
<sequence length="395" mass="43252">MADEVAHAFAEEWGQVVATLIRITGDWDLAEECAQEAFVSALKHWPVDGIPDRPGAWLTTTARNRAIDWLRREAVGAAKLQEVTVMSGEPAPAYDVQDDRLRLMFTCCHPALAMEARVALTLRTLAGLSTADIARAFLVPEATMSKRLTRAKQKIRYAGIPYRVPPAHLLPERTPAVLAVLYLLFNEGYTDVVRSSLSGEAIRLARMLVQLMPDEPEAAGLLALMLLHDARRDTRLSADGVLVTLEDQDRTRWDHTLITEGEELLDATLRRGMPGPYQVQAAIAACHATARTAADTDWPQIAGLYGQLTQTPVVALNRAVAIGMADGPAVGLRLVDNLAAGPLAGYHLLPATRADFLRRLGRRSEAASAYQEALDLAETQAARLYLARRLKEVSR</sequence>
<evidence type="ECO:0000256" key="4">
    <source>
        <dbReference type="ARBA" id="ARBA00023163"/>
    </source>
</evidence>
<dbReference type="AlphaFoldDB" id="A0A7G6X9A1"/>
<proteinExistence type="inferred from homology"/>
<dbReference type="EMBL" id="CP043661">
    <property type="protein sequence ID" value="QNE22816.1"/>
    <property type="molecule type" value="Genomic_DNA"/>
</dbReference>
<dbReference type="GO" id="GO:0006352">
    <property type="term" value="P:DNA-templated transcription initiation"/>
    <property type="evidence" value="ECO:0007669"/>
    <property type="project" value="InterPro"/>
</dbReference>
<keyword evidence="2" id="KW-0805">Transcription regulation</keyword>
<dbReference type="KEGG" id="kqi:F1D05_07770"/>
<dbReference type="InterPro" id="IPR013249">
    <property type="entry name" value="RNA_pol_sigma70_r4_t2"/>
</dbReference>
<evidence type="ECO:0000259" key="6">
    <source>
        <dbReference type="Pfam" id="PF08281"/>
    </source>
</evidence>
<dbReference type="GO" id="GO:0003677">
    <property type="term" value="F:DNA binding"/>
    <property type="evidence" value="ECO:0007669"/>
    <property type="project" value="InterPro"/>
</dbReference>
<dbReference type="Proteomes" id="UP000515563">
    <property type="component" value="Chromosome"/>
</dbReference>
<evidence type="ECO:0000256" key="3">
    <source>
        <dbReference type="ARBA" id="ARBA00023082"/>
    </source>
</evidence>
<dbReference type="PANTHER" id="PTHR47756:SF2">
    <property type="entry name" value="BLL6612 PROTEIN"/>
    <property type="match status" value="1"/>
</dbReference>
<evidence type="ECO:0000313" key="8">
    <source>
        <dbReference type="EMBL" id="QNE22816.1"/>
    </source>
</evidence>
<evidence type="ECO:0000256" key="2">
    <source>
        <dbReference type="ARBA" id="ARBA00023015"/>
    </source>
</evidence>
<dbReference type="SUPFAM" id="SSF88946">
    <property type="entry name" value="Sigma2 domain of RNA polymerase sigma factors"/>
    <property type="match status" value="1"/>
</dbReference>
<dbReference type="Pfam" id="PF20239">
    <property type="entry name" value="DUF6596"/>
    <property type="match status" value="1"/>
</dbReference>
<dbReference type="PANTHER" id="PTHR47756">
    <property type="entry name" value="BLL6612 PROTEIN-RELATED"/>
    <property type="match status" value="1"/>
</dbReference>
<keyword evidence="4" id="KW-0804">Transcription</keyword>
<keyword evidence="3" id="KW-0731">Sigma factor</keyword>
<feature type="domain" description="RNA polymerase sigma-70 region 2" evidence="5">
    <location>
        <begin position="15"/>
        <end position="74"/>
    </location>
</feature>
<dbReference type="InterPro" id="IPR013325">
    <property type="entry name" value="RNA_pol_sigma_r2"/>
</dbReference>
<dbReference type="GO" id="GO:0016987">
    <property type="term" value="F:sigma factor activity"/>
    <property type="evidence" value="ECO:0007669"/>
    <property type="project" value="UniProtKB-KW"/>
</dbReference>
<name>A0A7G6X9A1_9ACTN</name>
<reference evidence="9" key="1">
    <citation type="submission" date="2019-09" db="EMBL/GenBank/DDBJ databases">
        <title>Antimicrobial potential of Antarctic Bacteria.</title>
        <authorList>
            <person name="Benaud N."/>
            <person name="Edwards R.J."/>
            <person name="Ferrari B.C."/>
        </authorList>
    </citation>
    <scope>NUCLEOTIDE SEQUENCE [LARGE SCALE GENOMIC DNA]</scope>
    <source>
        <strain evidence="9">SPB151</strain>
    </source>
</reference>
<gene>
    <name evidence="8" type="ORF">F1D05_07770</name>
</gene>
<dbReference type="InterPro" id="IPR046531">
    <property type="entry name" value="DUF6596"/>
</dbReference>
<dbReference type="Gene3D" id="1.10.10.10">
    <property type="entry name" value="Winged helix-like DNA-binding domain superfamily/Winged helix DNA-binding domain"/>
    <property type="match status" value="1"/>
</dbReference>
<dbReference type="Pfam" id="PF08281">
    <property type="entry name" value="Sigma70_r4_2"/>
    <property type="match status" value="1"/>
</dbReference>
<feature type="domain" description="DUF6596" evidence="7">
    <location>
        <begin position="173"/>
        <end position="267"/>
    </location>
</feature>
<evidence type="ECO:0000256" key="1">
    <source>
        <dbReference type="ARBA" id="ARBA00010641"/>
    </source>
</evidence>
<dbReference type="SUPFAM" id="SSF88659">
    <property type="entry name" value="Sigma3 and sigma4 domains of RNA polymerase sigma factors"/>
    <property type="match status" value="1"/>
</dbReference>
<evidence type="ECO:0000313" key="9">
    <source>
        <dbReference type="Proteomes" id="UP000515563"/>
    </source>
</evidence>
<dbReference type="InterPro" id="IPR014284">
    <property type="entry name" value="RNA_pol_sigma-70_dom"/>
</dbReference>
<dbReference type="NCBIfam" id="TIGR02937">
    <property type="entry name" value="sigma70-ECF"/>
    <property type="match status" value="1"/>
</dbReference>
<dbReference type="InterPro" id="IPR013324">
    <property type="entry name" value="RNA_pol_sigma_r3/r4-like"/>
</dbReference>
<comment type="similarity">
    <text evidence="1">Belongs to the sigma-70 factor family. ECF subfamily.</text>
</comment>
<dbReference type="Gene3D" id="1.10.1740.10">
    <property type="match status" value="1"/>
</dbReference>
<reference evidence="8 9" key="2">
    <citation type="journal article" date="2020" name="Microbiol. Resour. Announc.">
        <title>Antarctic desert soil bacteria exhibit high novel natural product potential, evaluated through long-read genome sequencing and comparative genomics.</title>
        <authorList>
            <person name="Benaud N."/>
            <person name="Edwards R.J."/>
            <person name="Amos T.G."/>
            <person name="D'Agostino P.M."/>
            <person name="Gutierrez-Chavez C."/>
            <person name="Montgomery K."/>
            <person name="Nicetic I."/>
            <person name="Ferrari B.C."/>
        </authorList>
    </citation>
    <scope>NUCLEOTIDE SEQUENCE [LARGE SCALE GENOMIC DNA]</scope>
    <source>
        <strain evidence="8 9">SPB151</strain>
    </source>
</reference>
<feature type="domain" description="RNA polymerase sigma factor 70 region 4 type 2" evidence="6">
    <location>
        <begin position="104"/>
        <end position="155"/>
    </location>
</feature>
<organism evidence="8 9">
    <name type="scientific">Kribbella qitaiheensis</name>
    <dbReference type="NCBI Taxonomy" id="1544730"/>
    <lineage>
        <taxon>Bacteria</taxon>
        <taxon>Bacillati</taxon>
        <taxon>Actinomycetota</taxon>
        <taxon>Actinomycetes</taxon>
        <taxon>Propionibacteriales</taxon>
        <taxon>Kribbellaceae</taxon>
        <taxon>Kribbella</taxon>
    </lineage>
</organism>
<accession>A0A7G6X9A1</accession>
<evidence type="ECO:0000259" key="7">
    <source>
        <dbReference type="Pfam" id="PF20239"/>
    </source>
</evidence>